<reference evidence="2" key="2">
    <citation type="submission" date="2021-01" db="UniProtKB">
        <authorList>
            <consortium name="EnsemblPlants"/>
        </authorList>
    </citation>
    <scope>IDENTIFICATION</scope>
</reference>
<dbReference type="PANTHER" id="PTHR47074:SF48">
    <property type="entry name" value="POLYNUCLEOTIDYL TRANSFERASE, RIBONUCLEASE H-LIKE SUPERFAMILY PROTEIN"/>
    <property type="match status" value="1"/>
</dbReference>
<dbReference type="Pfam" id="PF13456">
    <property type="entry name" value="RVT_3"/>
    <property type="match status" value="1"/>
</dbReference>
<dbReference type="InterPro" id="IPR036397">
    <property type="entry name" value="RNaseH_sf"/>
</dbReference>
<dbReference type="Gramene" id="QL04p082656:mrna">
    <property type="protein sequence ID" value="QL04p082656:mrna"/>
    <property type="gene ID" value="QL04p082656"/>
</dbReference>
<proteinExistence type="predicted"/>
<dbReference type="PANTHER" id="PTHR47074">
    <property type="entry name" value="BNAC02G40300D PROTEIN"/>
    <property type="match status" value="1"/>
</dbReference>
<dbReference type="InterPro" id="IPR052929">
    <property type="entry name" value="RNase_H-like_EbsB-rel"/>
</dbReference>
<protein>
    <recommendedName>
        <fullName evidence="1">RNase H type-1 domain-containing protein</fullName>
    </recommendedName>
</protein>
<dbReference type="OMA" id="VELACTN"/>
<evidence type="ECO:0000313" key="3">
    <source>
        <dbReference type="Proteomes" id="UP000594261"/>
    </source>
</evidence>
<dbReference type="InterPro" id="IPR044730">
    <property type="entry name" value="RNase_H-like_dom_plant"/>
</dbReference>
<evidence type="ECO:0000259" key="1">
    <source>
        <dbReference type="Pfam" id="PF13456"/>
    </source>
</evidence>
<sequence>MVKRGLRWQVGDGEKIQVWKDKWLQKPNTNRVVTPESTSQQVARVCNLIDGNKKEWKKDLIRHYFLPQDVEATLSIPLSTHGGRDRMIWLETKNGKFSVRSAYKLAQVMQSDGTTPESSDPTALKQTWRFGIWKDRNIARHGVKRREGKAIVMSLLRVLDEFQAANVQPLVLTRQPPNETKWRPPQPGHYKVNVDGAVFAKKKLVGVGVIIRDSAGMVIAALSRKLALPLGVLETEAKAMEVGVQFALDVGARDLTLEGDSLCICNALQGLGEASSSVHNFVTGTLHLAKGFRNAAFSHTKSPANVPAHFLAQHATNVENYVAWLEECPSHVELACTNDVSSLSINE</sequence>
<dbReference type="AlphaFoldDB" id="A0A7N2LKN7"/>
<dbReference type="GO" id="GO:0004523">
    <property type="term" value="F:RNA-DNA hybrid ribonuclease activity"/>
    <property type="evidence" value="ECO:0007669"/>
    <property type="project" value="InterPro"/>
</dbReference>
<dbReference type="InterPro" id="IPR002156">
    <property type="entry name" value="RNaseH_domain"/>
</dbReference>
<evidence type="ECO:0000313" key="2">
    <source>
        <dbReference type="EnsemblPlants" id="QL04p082656:mrna"/>
    </source>
</evidence>
<dbReference type="GO" id="GO:0003676">
    <property type="term" value="F:nucleic acid binding"/>
    <property type="evidence" value="ECO:0007669"/>
    <property type="project" value="InterPro"/>
</dbReference>
<dbReference type="EnsemblPlants" id="QL04p082656:mrna">
    <property type="protein sequence ID" value="QL04p082656:mrna"/>
    <property type="gene ID" value="QL04p082656"/>
</dbReference>
<feature type="domain" description="RNase H type-1" evidence="1">
    <location>
        <begin position="193"/>
        <end position="315"/>
    </location>
</feature>
<reference evidence="2 3" key="1">
    <citation type="journal article" date="2016" name="G3 (Bethesda)">
        <title>First Draft Assembly and Annotation of the Genome of a California Endemic Oak Quercus lobata Nee (Fagaceae).</title>
        <authorList>
            <person name="Sork V.L."/>
            <person name="Fitz-Gibbon S.T."/>
            <person name="Puiu D."/>
            <person name="Crepeau M."/>
            <person name="Gugger P.F."/>
            <person name="Sherman R."/>
            <person name="Stevens K."/>
            <person name="Langley C.H."/>
            <person name="Pellegrini M."/>
            <person name="Salzberg S.L."/>
        </authorList>
    </citation>
    <scope>NUCLEOTIDE SEQUENCE [LARGE SCALE GENOMIC DNA]</scope>
    <source>
        <strain evidence="2 3">cv. SW786</strain>
    </source>
</reference>
<dbReference type="EMBL" id="LRBV02000004">
    <property type="status" value="NOT_ANNOTATED_CDS"/>
    <property type="molecule type" value="Genomic_DNA"/>
</dbReference>
<accession>A0A7N2LKN7</accession>
<name>A0A7N2LKN7_QUELO</name>
<dbReference type="InParanoid" id="A0A7N2LKN7"/>
<organism evidence="2 3">
    <name type="scientific">Quercus lobata</name>
    <name type="common">Valley oak</name>
    <dbReference type="NCBI Taxonomy" id="97700"/>
    <lineage>
        <taxon>Eukaryota</taxon>
        <taxon>Viridiplantae</taxon>
        <taxon>Streptophyta</taxon>
        <taxon>Embryophyta</taxon>
        <taxon>Tracheophyta</taxon>
        <taxon>Spermatophyta</taxon>
        <taxon>Magnoliopsida</taxon>
        <taxon>eudicotyledons</taxon>
        <taxon>Gunneridae</taxon>
        <taxon>Pentapetalae</taxon>
        <taxon>rosids</taxon>
        <taxon>fabids</taxon>
        <taxon>Fagales</taxon>
        <taxon>Fagaceae</taxon>
        <taxon>Quercus</taxon>
    </lineage>
</organism>
<keyword evidence="3" id="KW-1185">Reference proteome</keyword>
<dbReference type="Proteomes" id="UP000594261">
    <property type="component" value="Chromosome 4"/>
</dbReference>
<dbReference type="SUPFAM" id="SSF53098">
    <property type="entry name" value="Ribonuclease H-like"/>
    <property type="match status" value="1"/>
</dbReference>
<dbReference type="CDD" id="cd06222">
    <property type="entry name" value="RNase_H_like"/>
    <property type="match status" value="1"/>
</dbReference>
<dbReference type="Gene3D" id="3.30.420.10">
    <property type="entry name" value="Ribonuclease H-like superfamily/Ribonuclease H"/>
    <property type="match status" value="1"/>
</dbReference>
<dbReference type="InterPro" id="IPR012337">
    <property type="entry name" value="RNaseH-like_sf"/>
</dbReference>